<dbReference type="OrthoDB" id="5917530at2759"/>
<dbReference type="AlphaFoldDB" id="A0A482W4Y5"/>
<name>A0A482W4Y5_ASBVE</name>
<evidence type="ECO:0000313" key="2">
    <source>
        <dbReference type="Proteomes" id="UP000292052"/>
    </source>
</evidence>
<dbReference type="EMBL" id="QDEB01032945">
    <property type="protein sequence ID" value="RZC39588.1"/>
    <property type="molecule type" value="Genomic_DNA"/>
</dbReference>
<sequence length="203" mass="22157">MFQVREMVPGAERKLREHQRLSSEYLVRHAGPSPRQQYDPIPTDRPKYEAECGPLLNKTPPDVCTTNKCVEFAVTDLNTSVLMSGVIEQNYSGGGNSLAGQTIPITIKNHNSTAPLSYSNLPANKYGTMPHPGTTLHQGFLGVSEIGSSSSNSSSGYCSKSKTLQHQRPRKKCVKIETFQTPDTGFADFSKRSNTLSYSGSAV</sequence>
<comment type="caution">
    <text evidence="1">The sequence shown here is derived from an EMBL/GenBank/DDBJ whole genome shotgun (WGS) entry which is preliminary data.</text>
</comment>
<proteinExistence type="predicted"/>
<evidence type="ECO:0000313" key="1">
    <source>
        <dbReference type="EMBL" id="RZC39588.1"/>
    </source>
</evidence>
<dbReference type="Proteomes" id="UP000292052">
    <property type="component" value="Unassembled WGS sequence"/>
</dbReference>
<accession>A0A482W4Y5</accession>
<protein>
    <submittedName>
        <fullName evidence="1">Uncharacterized protein</fullName>
    </submittedName>
</protein>
<gene>
    <name evidence="1" type="ORF">BDFB_010802</name>
</gene>
<organism evidence="1 2">
    <name type="scientific">Asbolus verrucosus</name>
    <name type="common">Desert ironclad beetle</name>
    <dbReference type="NCBI Taxonomy" id="1661398"/>
    <lineage>
        <taxon>Eukaryota</taxon>
        <taxon>Metazoa</taxon>
        <taxon>Ecdysozoa</taxon>
        <taxon>Arthropoda</taxon>
        <taxon>Hexapoda</taxon>
        <taxon>Insecta</taxon>
        <taxon>Pterygota</taxon>
        <taxon>Neoptera</taxon>
        <taxon>Endopterygota</taxon>
        <taxon>Coleoptera</taxon>
        <taxon>Polyphaga</taxon>
        <taxon>Cucujiformia</taxon>
        <taxon>Tenebrionidae</taxon>
        <taxon>Pimeliinae</taxon>
        <taxon>Asbolus</taxon>
    </lineage>
</organism>
<dbReference type="STRING" id="1661398.A0A482W4Y5"/>
<keyword evidence="2" id="KW-1185">Reference proteome</keyword>
<reference evidence="1 2" key="1">
    <citation type="submission" date="2017-03" db="EMBL/GenBank/DDBJ databases">
        <title>Genome of the blue death feigning beetle - Asbolus verrucosus.</title>
        <authorList>
            <person name="Rider S.D."/>
        </authorList>
    </citation>
    <scope>NUCLEOTIDE SEQUENCE [LARGE SCALE GENOMIC DNA]</scope>
    <source>
        <strain evidence="1">Butters</strain>
        <tissue evidence="1">Head and leg muscle</tissue>
    </source>
</reference>